<gene>
    <name evidence="4" type="ORF">FEZ08_08965</name>
</gene>
<protein>
    <submittedName>
        <fullName evidence="4">Transporter substrate-binding domain-containing protein</fullName>
    </submittedName>
</protein>
<feature type="signal peptide" evidence="2">
    <location>
        <begin position="1"/>
        <end position="23"/>
    </location>
</feature>
<dbReference type="PANTHER" id="PTHR35936">
    <property type="entry name" value="MEMBRANE-BOUND LYTIC MUREIN TRANSGLYCOSYLASE F"/>
    <property type="match status" value="1"/>
</dbReference>
<dbReference type="SUPFAM" id="SSF53850">
    <property type="entry name" value="Periplasmic binding protein-like II"/>
    <property type="match status" value="1"/>
</dbReference>
<dbReference type="InParanoid" id="A0A5R8QB10"/>
<keyword evidence="1 2" id="KW-0732">Signal</keyword>
<name>A0A5R8QB10_9FIRM</name>
<feature type="chain" id="PRO_5039445293" evidence="2">
    <location>
        <begin position="24"/>
        <end position="271"/>
    </location>
</feature>
<accession>A0A5R8QB10</accession>
<proteinExistence type="predicted"/>
<evidence type="ECO:0000256" key="1">
    <source>
        <dbReference type="ARBA" id="ARBA00022729"/>
    </source>
</evidence>
<dbReference type="OrthoDB" id="9811552at2"/>
<evidence type="ECO:0000313" key="4">
    <source>
        <dbReference type="EMBL" id="TLG72508.1"/>
    </source>
</evidence>
<dbReference type="EMBL" id="VBWP01000008">
    <property type="protein sequence ID" value="TLG72508.1"/>
    <property type="molecule type" value="Genomic_DNA"/>
</dbReference>
<dbReference type="Pfam" id="PF00497">
    <property type="entry name" value="SBP_bac_3"/>
    <property type="match status" value="1"/>
</dbReference>
<keyword evidence="5" id="KW-1185">Reference proteome</keyword>
<dbReference type="AlphaFoldDB" id="A0A5R8QB10"/>
<dbReference type="InterPro" id="IPR001638">
    <property type="entry name" value="Solute-binding_3/MltF_N"/>
</dbReference>
<evidence type="ECO:0000259" key="3">
    <source>
        <dbReference type="SMART" id="SM00062"/>
    </source>
</evidence>
<evidence type="ECO:0000313" key="5">
    <source>
        <dbReference type="Proteomes" id="UP000306912"/>
    </source>
</evidence>
<dbReference type="SMART" id="SM00062">
    <property type="entry name" value="PBPb"/>
    <property type="match status" value="1"/>
</dbReference>
<dbReference type="FunCoup" id="A0A5R8QB10">
    <property type="interactions" value="71"/>
</dbReference>
<reference evidence="4 5" key="1">
    <citation type="submission" date="2019-05" db="EMBL/GenBank/DDBJ databases">
        <title>Culicoidintestinum kansasii gen. nov., sp. nov. from the gastrointestinal tract of the biting midge, Culicoides sonorensis.</title>
        <authorList>
            <person name="Neupane S."/>
            <person name="Ghosh A."/>
            <person name="Gunther S."/>
            <person name="Martin K."/>
            <person name="Zurek L."/>
        </authorList>
    </citation>
    <scope>NUCLEOTIDE SEQUENCE [LARGE SCALE GENOMIC DNA]</scope>
    <source>
        <strain evidence="4 5">CS-1</strain>
    </source>
</reference>
<dbReference type="PANTHER" id="PTHR35936:SF17">
    <property type="entry name" value="ARGININE-BINDING EXTRACELLULAR PROTEIN ARTP"/>
    <property type="match status" value="1"/>
</dbReference>
<dbReference type="PROSITE" id="PS51257">
    <property type="entry name" value="PROKAR_LIPOPROTEIN"/>
    <property type="match status" value="1"/>
</dbReference>
<organism evidence="4 5">
    <name type="scientific">Culicoidibacter larvae</name>
    <dbReference type="NCBI Taxonomy" id="2579976"/>
    <lineage>
        <taxon>Bacteria</taxon>
        <taxon>Bacillati</taxon>
        <taxon>Bacillota</taxon>
        <taxon>Culicoidibacteria</taxon>
        <taxon>Culicoidibacterales</taxon>
        <taxon>Culicoidibacteraceae</taxon>
        <taxon>Culicoidibacter</taxon>
    </lineage>
</organism>
<dbReference type="Gene3D" id="3.40.190.10">
    <property type="entry name" value="Periplasmic binding protein-like II"/>
    <property type="match status" value="2"/>
</dbReference>
<sequence>MKKFKLVTATAALLLLASHMLTACGSSADAGQSKLDQIKASGQLVLGTSADYPPYEFHVIENGQDTIVGFDIAIAQAVADHLGVELVVKDMDFSGLLPALSTGTVDMVIAGMSPTEERKQNVDFSDIYYQAEIGVLVKKDVLASYNDLASLDGKKIGAQQGSIQEEAALKVADAEVRSMPKVLDLVQELENGNIEALIVEKNVGDQLTGKYADLAVAPFSVPVSGSGSAIAIAKGNDEFVAEVNKVIADLLAKDQVSQFYVEADTLFSNQD</sequence>
<dbReference type="RefSeq" id="WP_138191539.1">
    <property type="nucleotide sequence ID" value="NZ_VBWP01000008.1"/>
</dbReference>
<feature type="domain" description="Solute-binding protein family 3/N-terminal" evidence="3">
    <location>
        <begin position="43"/>
        <end position="264"/>
    </location>
</feature>
<comment type="caution">
    <text evidence="4">The sequence shown here is derived from an EMBL/GenBank/DDBJ whole genome shotgun (WGS) entry which is preliminary data.</text>
</comment>
<evidence type="ECO:0000256" key="2">
    <source>
        <dbReference type="SAM" id="SignalP"/>
    </source>
</evidence>
<dbReference type="Proteomes" id="UP000306912">
    <property type="component" value="Unassembled WGS sequence"/>
</dbReference>